<sequence length="555" mass="60322">MVSLEALWRPRSRWTVLIAACWVEATAGLSYVFSTYSGALKSELSYDQRHINRLSVAKDLGDTVGLAAGLLCRVLPNWAVLSVGALLILGGYGLLWLLTDHHIPDLPFWLVCILIFIGTNGCTYLDTAALLACIPNFPSNRATAVGILKGFKGLCGAIFNQIYASFLSPDETSFILMLALGPALVMIPLIIVIGPLSHAELLQNEDDDVIFRLLYAAALLLAAYMLSVTLVQDFSSVSNTVNVIFTVVLLLILLLPLPIPKIADHLSRKRTEDDGSLKDPLLESRVDGSENGVTSKPTPTYVAACFMSLTEIREEKTFVEQTAAKGLSKLELAAADMTLRKAYGSINFWLLVLCMFFSLGSGTTAFNNLGQMGQSLGYENTQVFVSMTNIWNFTGRLAGGYFSELSTRKYGHPRTNMLAIFQLIMAVGHVFYAMAWPGTIYAAVFLVATGYGAHWAIFPTALSELFGLQNFGVLYNFVNMASPAGSLIYSGFIAGPIYDWQAKKQSSAVIDDTTLSCEGAVCFEVTFFIMAAVCVMGAALSIVLAFRTRSLYAIG</sequence>
<protein>
    <recommendedName>
        <fullName evidence="11">Nodulin-like domain-containing protein</fullName>
    </recommendedName>
</protein>
<gene>
    <name evidence="9" type="ORF">GOP47_0025155</name>
</gene>
<evidence type="ECO:0000313" key="10">
    <source>
        <dbReference type="Proteomes" id="UP000886520"/>
    </source>
</evidence>
<dbReference type="Pfam" id="PF23262">
    <property type="entry name" value="NFD4_C"/>
    <property type="match status" value="1"/>
</dbReference>
<dbReference type="InterPro" id="IPR056555">
    <property type="entry name" value="NFD4_C"/>
</dbReference>
<feature type="domain" description="NFD4 C-terminal" evidence="8">
    <location>
        <begin position="344"/>
        <end position="553"/>
    </location>
</feature>
<dbReference type="SUPFAM" id="SSF103473">
    <property type="entry name" value="MFS general substrate transporter"/>
    <property type="match status" value="2"/>
</dbReference>
<feature type="transmembrane region" description="Helical" evidence="6">
    <location>
        <begin position="525"/>
        <end position="546"/>
    </location>
</feature>
<dbReference type="Gene3D" id="1.20.1250.20">
    <property type="entry name" value="MFS general substrate transporter like domains"/>
    <property type="match status" value="1"/>
</dbReference>
<dbReference type="GO" id="GO:0016020">
    <property type="term" value="C:membrane"/>
    <property type="evidence" value="ECO:0007669"/>
    <property type="project" value="UniProtKB-SubCell"/>
</dbReference>
<accession>A0A9D4U452</accession>
<feature type="transmembrane region" description="Helical" evidence="6">
    <location>
        <begin position="106"/>
        <end position="131"/>
    </location>
</feature>
<feature type="compositionally biased region" description="Basic and acidic residues" evidence="5">
    <location>
        <begin position="271"/>
        <end position="288"/>
    </location>
</feature>
<dbReference type="AlphaFoldDB" id="A0A9D4U452"/>
<feature type="transmembrane region" description="Helical" evidence="6">
    <location>
        <begin position="12"/>
        <end position="33"/>
    </location>
</feature>
<dbReference type="EMBL" id="JABFUD020000024">
    <property type="protein sequence ID" value="KAI5060735.1"/>
    <property type="molecule type" value="Genomic_DNA"/>
</dbReference>
<evidence type="ECO:0000256" key="4">
    <source>
        <dbReference type="ARBA" id="ARBA00023136"/>
    </source>
</evidence>
<dbReference type="OrthoDB" id="410267at2759"/>
<feature type="transmembrane region" description="Helical" evidence="6">
    <location>
        <begin position="174"/>
        <end position="197"/>
    </location>
</feature>
<evidence type="ECO:0000256" key="3">
    <source>
        <dbReference type="ARBA" id="ARBA00022989"/>
    </source>
</evidence>
<feature type="transmembrane region" description="Helical" evidence="6">
    <location>
        <begin position="78"/>
        <end position="99"/>
    </location>
</feature>
<dbReference type="Proteomes" id="UP000886520">
    <property type="component" value="Chromosome 24"/>
</dbReference>
<evidence type="ECO:0000256" key="6">
    <source>
        <dbReference type="SAM" id="Phobius"/>
    </source>
</evidence>
<feature type="transmembrane region" description="Helical" evidence="6">
    <location>
        <begin position="474"/>
        <end position="498"/>
    </location>
</feature>
<feature type="transmembrane region" description="Helical" evidence="6">
    <location>
        <begin position="346"/>
        <end position="363"/>
    </location>
</feature>
<evidence type="ECO:0000259" key="7">
    <source>
        <dbReference type="Pfam" id="PF06813"/>
    </source>
</evidence>
<evidence type="ECO:0000256" key="5">
    <source>
        <dbReference type="SAM" id="MobiDB-lite"/>
    </source>
</evidence>
<proteinExistence type="predicted"/>
<evidence type="ECO:0008006" key="11">
    <source>
        <dbReference type="Google" id="ProtNLM"/>
    </source>
</evidence>
<organism evidence="9 10">
    <name type="scientific">Adiantum capillus-veneris</name>
    <name type="common">Maidenhair fern</name>
    <dbReference type="NCBI Taxonomy" id="13818"/>
    <lineage>
        <taxon>Eukaryota</taxon>
        <taxon>Viridiplantae</taxon>
        <taxon>Streptophyta</taxon>
        <taxon>Embryophyta</taxon>
        <taxon>Tracheophyta</taxon>
        <taxon>Polypodiopsida</taxon>
        <taxon>Polypodiidae</taxon>
        <taxon>Polypodiales</taxon>
        <taxon>Pteridineae</taxon>
        <taxon>Pteridaceae</taxon>
        <taxon>Vittarioideae</taxon>
        <taxon>Adiantum</taxon>
    </lineage>
</organism>
<reference evidence="9" key="1">
    <citation type="submission" date="2021-01" db="EMBL/GenBank/DDBJ databases">
        <title>Adiantum capillus-veneris genome.</title>
        <authorList>
            <person name="Fang Y."/>
            <person name="Liao Q."/>
        </authorList>
    </citation>
    <scope>NUCLEOTIDE SEQUENCE</scope>
    <source>
        <strain evidence="9">H3</strain>
        <tissue evidence="9">Leaf</tissue>
    </source>
</reference>
<evidence type="ECO:0000256" key="1">
    <source>
        <dbReference type="ARBA" id="ARBA00004141"/>
    </source>
</evidence>
<keyword evidence="4 6" id="KW-0472">Membrane</keyword>
<keyword evidence="10" id="KW-1185">Reference proteome</keyword>
<comment type="caution">
    <text evidence="9">The sequence shown here is derived from an EMBL/GenBank/DDBJ whole genome shotgun (WGS) entry which is preliminary data.</text>
</comment>
<feature type="region of interest" description="Disordered" evidence="5">
    <location>
        <begin position="271"/>
        <end position="293"/>
    </location>
</feature>
<feature type="transmembrane region" description="Helical" evidence="6">
    <location>
        <begin position="243"/>
        <end position="260"/>
    </location>
</feature>
<evidence type="ECO:0000259" key="8">
    <source>
        <dbReference type="Pfam" id="PF23262"/>
    </source>
</evidence>
<evidence type="ECO:0000313" key="9">
    <source>
        <dbReference type="EMBL" id="KAI5060735.1"/>
    </source>
</evidence>
<keyword evidence="2 6" id="KW-0812">Transmembrane</keyword>
<name>A0A9D4U452_ADICA</name>
<feature type="transmembrane region" description="Helical" evidence="6">
    <location>
        <begin position="383"/>
        <end position="403"/>
    </location>
</feature>
<dbReference type="PANTHER" id="PTHR21576">
    <property type="entry name" value="UNCHARACTERIZED NODULIN-LIKE PROTEIN"/>
    <property type="match status" value="1"/>
</dbReference>
<feature type="domain" description="Nodulin-like" evidence="7">
    <location>
        <begin position="13"/>
        <end position="260"/>
    </location>
</feature>
<feature type="transmembrane region" description="Helical" evidence="6">
    <location>
        <begin position="440"/>
        <end position="462"/>
    </location>
</feature>
<dbReference type="PANTHER" id="PTHR21576:SF73">
    <property type="entry name" value="F1C9.29 PROTEIN-RELATED"/>
    <property type="match status" value="1"/>
</dbReference>
<feature type="transmembrane region" description="Helical" evidence="6">
    <location>
        <begin position="209"/>
        <end position="231"/>
    </location>
</feature>
<evidence type="ECO:0000256" key="2">
    <source>
        <dbReference type="ARBA" id="ARBA00022692"/>
    </source>
</evidence>
<dbReference type="Pfam" id="PF06813">
    <property type="entry name" value="Nodulin-like"/>
    <property type="match status" value="1"/>
</dbReference>
<dbReference type="InterPro" id="IPR036259">
    <property type="entry name" value="MFS_trans_sf"/>
</dbReference>
<dbReference type="InterPro" id="IPR010658">
    <property type="entry name" value="Nodulin-like"/>
</dbReference>
<keyword evidence="3 6" id="KW-1133">Transmembrane helix</keyword>
<feature type="transmembrane region" description="Helical" evidence="6">
    <location>
        <begin position="415"/>
        <end position="434"/>
    </location>
</feature>
<comment type="subcellular location">
    <subcellularLocation>
        <location evidence="1">Membrane</location>
        <topology evidence="1">Multi-pass membrane protein</topology>
    </subcellularLocation>
</comment>